<keyword evidence="1" id="KW-0285">Flavoprotein</keyword>
<sequence length="191" mass="20640">MKVVALNGSPRANGNTMAGLEVMKEILEKEGIETEIIQLGGHTFAGCRACNGCFKMKNGKCVTDDGMNEVIQKVFEADGLIIGSPSYFSNVTTEVKAFIDRCGYVAMANGNPLKRKVGASVVPARRAGSNFVYSAINFFYGINEMTIASSSYWNMSLALKRGDLLKDEEGVATLETLADNMVFLIKQTAKA</sequence>
<dbReference type="SUPFAM" id="SSF52218">
    <property type="entry name" value="Flavoproteins"/>
    <property type="match status" value="1"/>
</dbReference>
<evidence type="ECO:0000256" key="1">
    <source>
        <dbReference type="ARBA" id="ARBA00022630"/>
    </source>
</evidence>
<evidence type="ECO:0000313" key="5">
    <source>
        <dbReference type="Proteomes" id="UP000655830"/>
    </source>
</evidence>
<feature type="domain" description="NADPH-dependent FMN reductase-like" evidence="3">
    <location>
        <begin position="1"/>
        <end position="157"/>
    </location>
</feature>
<evidence type="ECO:0000259" key="3">
    <source>
        <dbReference type="Pfam" id="PF03358"/>
    </source>
</evidence>
<gene>
    <name evidence="4" type="ORF">H8718_00700</name>
</gene>
<dbReference type="InterPro" id="IPR029039">
    <property type="entry name" value="Flavoprotein-like_sf"/>
</dbReference>
<dbReference type="InterPro" id="IPR005025">
    <property type="entry name" value="FMN_Rdtase-like_dom"/>
</dbReference>
<dbReference type="PANTHER" id="PTHR43278:SF4">
    <property type="entry name" value="NAD(P)H-DEPENDENT FMN-CONTAINING OXIDOREDUCTASE YWQN-RELATED"/>
    <property type="match status" value="1"/>
</dbReference>
<dbReference type="Proteomes" id="UP000655830">
    <property type="component" value="Unassembled WGS sequence"/>
</dbReference>
<dbReference type="AlphaFoldDB" id="A0A926EGY9"/>
<keyword evidence="5" id="KW-1185">Reference proteome</keyword>
<evidence type="ECO:0000313" key="4">
    <source>
        <dbReference type="EMBL" id="MBC8578057.1"/>
    </source>
</evidence>
<name>A0A926EGY9_9FIRM</name>
<protein>
    <submittedName>
        <fullName evidence="4">Flavodoxin family protein</fullName>
    </submittedName>
</protein>
<dbReference type="Pfam" id="PF03358">
    <property type="entry name" value="FMN_red"/>
    <property type="match status" value="1"/>
</dbReference>
<dbReference type="EMBL" id="JACRSY010000001">
    <property type="protein sequence ID" value="MBC8578057.1"/>
    <property type="molecule type" value="Genomic_DNA"/>
</dbReference>
<dbReference type="RefSeq" id="WP_177671196.1">
    <property type="nucleotide sequence ID" value="NZ_JACRSY010000001.1"/>
</dbReference>
<dbReference type="PANTHER" id="PTHR43278">
    <property type="entry name" value="NAD(P)H-DEPENDENT FMN-CONTAINING OXIDOREDUCTASE YWQN-RELATED"/>
    <property type="match status" value="1"/>
</dbReference>
<dbReference type="GO" id="GO:0016491">
    <property type="term" value="F:oxidoreductase activity"/>
    <property type="evidence" value="ECO:0007669"/>
    <property type="project" value="InterPro"/>
</dbReference>
<accession>A0A926EGY9</accession>
<proteinExistence type="predicted"/>
<keyword evidence="2" id="KW-0288">FMN</keyword>
<comment type="caution">
    <text evidence="4">The sequence shown here is derived from an EMBL/GenBank/DDBJ whole genome shotgun (WGS) entry which is preliminary data.</text>
</comment>
<dbReference type="InterPro" id="IPR051796">
    <property type="entry name" value="ISF_SsuE-like"/>
</dbReference>
<evidence type="ECO:0000256" key="2">
    <source>
        <dbReference type="ARBA" id="ARBA00022643"/>
    </source>
</evidence>
<organism evidence="4 5">
    <name type="scientific">Zhenhengia yiwuensis</name>
    <dbReference type="NCBI Taxonomy" id="2763666"/>
    <lineage>
        <taxon>Bacteria</taxon>
        <taxon>Bacillati</taxon>
        <taxon>Bacillota</taxon>
        <taxon>Clostridia</taxon>
        <taxon>Lachnospirales</taxon>
        <taxon>Lachnospiraceae</taxon>
        <taxon>Zhenhengia</taxon>
    </lineage>
</organism>
<reference evidence="4" key="1">
    <citation type="submission" date="2020-08" db="EMBL/GenBank/DDBJ databases">
        <title>Genome public.</title>
        <authorList>
            <person name="Liu C."/>
            <person name="Sun Q."/>
        </authorList>
    </citation>
    <scope>NUCLEOTIDE SEQUENCE</scope>
    <source>
        <strain evidence="4">NSJ-12</strain>
    </source>
</reference>
<dbReference type="Gene3D" id="3.40.50.360">
    <property type="match status" value="1"/>
</dbReference>